<gene>
    <name evidence="2" type="ORF">AVR91_0203780</name>
</gene>
<accession>A0A1W2M3E9</accession>
<dbReference type="AlphaFoldDB" id="A0A1W2M3E9"/>
<evidence type="ECO:0000313" key="3">
    <source>
        <dbReference type="Proteomes" id="UP000076660"/>
    </source>
</evidence>
<comment type="caution">
    <text evidence="2">The sequence shown here is derived from an EMBL/GenBank/DDBJ whole genome shotgun (WGS) entry which is preliminary data.</text>
</comment>
<dbReference type="EMBL" id="LQMT02000005">
    <property type="protein sequence ID" value="ONF74510.1"/>
    <property type="molecule type" value="Genomic_DNA"/>
</dbReference>
<reference evidence="2 3" key="1">
    <citation type="submission" date="2016-12" db="EMBL/GenBank/DDBJ databases">
        <title>Amycolatopsis keratiniphila subsp. keratiniphila genome sequencing and assembly.</title>
        <authorList>
            <person name="Mayilraj S."/>
            <person name="Kaur N."/>
        </authorList>
    </citation>
    <scope>NUCLEOTIDE SEQUENCE [LARGE SCALE GENOMIC DNA]</scope>
    <source>
        <strain evidence="2 3">DSM 44409</strain>
    </source>
</reference>
<organism evidence="2 3">
    <name type="scientific">Amycolatopsis keratiniphila subsp. keratiniphila</name>
    <dbReference type="NCBI Taxonomy" id="227715"/>
    <lineage>
        <taxon>Bacteria</taxon>
        <taxon>Bacillati</taxon>
        <taxon>Actinomycetota</taxon>
        <taxon>Actinomycetes</taxon>
        <taxon>Pseudonocardiales</taxon>
        <taxon>Pseudonocardiaceae</taxon>
        <taxon>Amycolatopsis</taxon>
        <taxon>Amycolatopsis japonica group</taxon>
    </lineage>
</organism>
<evidence type="ECO:0000256" key="1">
    <source>
        <dbReference type="SAM" id="MobiDB-lite"/>
    </source>
</evidence>
<evidence type="ECO:0000313" key="2">
    <source>
        <dbReference type="EMBL" id="ONF74510.1"/>
    </source>
</evidence>
<protein>
    <submittedName>
        <fullName evidence="2">Uncharacterized protein</fullName>
    </submittedName>
</protein>
<sequence length="149" mass="16293">MRPGPHLRPAARRSAEARPTNLSPRSRGAIAVCGHGGCRFFTLGEMADVVVEFELWATEPALPTSPHGDRFEGSFTVDTGRVVLGSVTGSPSDVVIELPVPGPFRLRAFRAGTPTVNADFPDLDHRHERWLIQTWPSSTESVGDRRPVR</sequence>
<proteinExistence type="predicted"/>
<dbReference type="Proteomes" id="UP000076660">
    <property type="component" value="Unassembled WGS sequence"/>
</dbReference>
<feature type="region of interest" description="Disordered" evidence="1">
    <location>
        <begin position="1"/>
        <end position="26"/>
    </location>
</feature>
<name>A0A1W2M3E9_9PSEU</name>